<evidence type="ECO:0000256" key="1">
    <source>
        <dbReference type="ARBA" id="ARBA00004177"/>
    </source>
</evidence>
<organism evidence="10 11">
    <name type="scientific">Pomacea canaliculata</name>
    <name type="common">Golden apple snail</name>
    <dbReference type="NCBI Taxonomy" id="400727"/>
    <lineage>
        <taxon>Eukaryota</taxon>
        <taxon>Metazoa</taxon>
        <taxon>Spiralia</taxon>
        <taxon>Lophotrochozoa</taxon>
        <taxon>Mollusca</taxon>
        <taxon>Gastropoda</taxon>
        <taxon>Caenogastropoda</taxon>
        <taxon>Architaenioglossa</taxon>
        <taxon>Ampullarioidea</taxon>
        <taxon>Ampullariidae</taxon>
        <taxon>Pomacea</taxon>
    </lineage>
</organism>
<dbReference type="InterPro" id="IPR000242">
    <property type="entry name" value="PTP_cat"/>
</dbReference>
<feature type="compositionally biased region" description="Polar residues" evidence="6">
    <location>
        <begin position="1225"/>
        <end position="1249"/>
    </location>
</feature>
<dbReference type="InterPro" id="IPR025304">
    <property type="entry name" value="ALIX_V_dom"/>
</dbReference>
<dbReference type="SMART" id="SM00194">
    <property type="entry name" value="PTPc"/>
    <property type="match status" value="1"/>
</dbReference>
<evidence type="ECO:0000259" key="8">
    <source>
        <dbReference type="PROSITE" id="PS50056"/>
    </source>
</evidence>
<dbReference type="InterPro" id="IPR038499">
    <property type="entry name" value="BRO1_sf"/>
</dbReference>
<evidence type="ECO:0000259" key="9">
    <source>
        <dbReference type="PROSITE" id="PS51180"/>
    </source>
</evidence>
<feature type="region of interest" description="Disordered" evidence="6">
    <location>
        <begin position="2151"/>
        <end position="2197"/>
    </location>
</feature>
<dbReference type="EMBL" id="PZQS01000001">
    <property type="protein sequence ID" value="PVD38324.1"/>
    <property type="molecule type" value="Genomic_DNA"/>
</dbReference>
<dbReference type="Gene3D" id="3.90.190.10">
    <property type="entry name" value="Protein tyrosine phosphatase superfamily"/>
    <property type="match status" value="1"/>
</dbReference>
<feature type="domain" description="Tyrosine specific protein phosphatases" evidence="8">
    <location>
        <begin position="1947"/>
        <end position="2022"/>
    </location>
</feature>
<feature type="compositionally biased region" description="Pro residues" evidence="6">
    <location>
        <begin position="711"/>
        <end position="730"/>
    </location>
</feature>
<dbReference type="PANTHER" id="PTHR23030:SF30">
    <property type="entry name" value="TYROSINE-PROTEIN PHOSPHATASE NON-RECEPTOR TYPE 23"/>
    <property type="match status" value="1"/>
</dbReference>
<dbReference type="Gene3D" id="1.25.40.280">
    <property type="entry name" value="alix/aip1 like domains"/>
    <property type="match status" value="1"/>
</dbReference>
<feature type="compositionally biased region" description="Polar residues" evidence="6">
    <location>
        <begin position="2225"/>
        <end position="2236"/>
    </location>
</feature>
<evidence type="ECO:0000256" key="4">
    <source>
        <dbReference type="ARBA" id="ARBA00022753"/>
    </source>
</evidence>
<proteinExistence type="predicted"/>
<feature type="coiled-coil region" evidence="5">
    <location>
        <begin position="450"/>
        <end position="477"/>
    </location>
</feature>
<dbReference type="PROSITE" id="PS00383">
    <property type="entry name" value="TYR_PHOSPHATASE_1"/>
    <property type="match status" value="1"/>
</dbReference>
<evidence type="ECO:0000313" key="11">
    <source>
        <dbReference type="Proteomes" id="UP000245119"/>
    </source>
</evidence>
<accession>A0A2T7PY28</accession>
<dbReference type="Pfam" id="PF00102">
    <property type="entry name" value="Y_phosphatase"/>
    <property type="match status" value="1"/>
</dbReference>
<feature type="coiled-coil region" evidence="5">
    <location>
        <begin position="547"/>
        <end position="581"/>
    </location>
</feature>
<dbReference type="Pfam" id="PF03097">
    <property type="entry name" value="BRO1"/>
    <property type="match status" value="1"/>
</dbReference>
<sequence length="2272" mass="247656">MEAVPRLPMLAFELKHSPEYVDFGPTLKKYIHDYYGEDPALYNKACSDLDQLRQNAIHVTRDFVGCATLKRYYAQLHFLHGRFPMGEGGEASVTFTWEDNQTGRDHMIADIKFEQACILYNIGALHSNLGAIDTRQNAEGMKVSCTHFQCAAWAFEYLRDHFGSSSMSTDMSHELLTFHINVMLAQAQECILEKSMIDSRKNTITAKVSAQVVEFYRMAVKNLDQCNAEQVINSRSYKDWRKRLELKVAFYQCITNYYMGRHAEDQQKWGERLAYFQVCQNHLNEAVKFAKNEVPEMQEALRFAQDVVGGKLAAAQKDNDFIYHEKVPPIESLPEVKGAPLVKGIPFDPTDAEISGPDIFQKLVPMEAHEAASVYSEEKAKLLRQVGGEIESKNAELDQFMNSLQIDQSIFDHLPDRLPQELLGKCAAMSVRTNAIKELIDAMSGISGLATETEMNIKELQELIAEDSRKTEEFEQQFGKKMISTVLPSLSKDCEAHLEKHFQGSQLNSTLHAAMNTHITNLRLLVLPPDELQRQLPPAKPPRSAEDEDIISEMRRLLSKIEEMKNQRSSLENQLREQLQKDDITSVLVAQESSRESIYKTQLKKHDAVVSLITQNLNAQSNILRALTDTNAKFATLRQAALQYSAKREAVVKDLINSFEKYEELLAKSQKGQEYYCRLNEAVMKTLERCRSECKVRQEERDMLITKYAPKAPPPSRPSAPKPGQPPQPSVPATAPASMTAAALAVSASVGEEFDGHPPTSTVSAPLSAFEGPRLKDYLPFMKPQSFGPNRSTPSPQSLPPGSPDVTLSGPPSLSSDSSSPKHRSHAVSNNADPTAALPHGIQGHVVGMAYSAPDVTAITNTPARDLDTQRPSMPGTGHQQLHTSPPDITANIPITPGQALQYASLSDVSHQSLSTGRYPHFRQTDVPGVANFSSLPRDSAGGLGQGRYQDFMAGSFLPERVSSPSSSTDSMASSGSLHPGYGLDSSTSLTAGQGLPYMASGSAVSAQLSSSVSSTTLPHSIPPHIQQQQIQMGQSFQPPHIQQQQQPQPGQNFQPPPQQQQKQPGQSFQPPPQQQQQQPGQSFQQPPQQQQQQPGVYGQVPKIVPQQGLIRPDLPSSQVLHPSTVSSSTGYQLQQGMYVSGRVSASGHIPQLMTGYSTAGGAGPTAVNQAYPGQSLQQYLPATAPQHTQPQLQGQSGQHLPQSALTSAQSHMTGAPGTVPANVSALTHPSQQPAVPMSTSYQGQQTWGMHSGVQGGYTQPTFGGHASTVGQHSQSVSASQIASNVGNQDAASRSFGGPGSAMVAAQPGQLMPQHQQQQFSAVMQQSQQPSGQMAPYLPPQPASGPALSFANQFQATGQRQVPQHGTGSQRDAAAPFVAGSQAPPGPQSYPAAAGMTHPLVQQTPQSSQQIPYFSPGVLPGTSASNLPGSQPSQLHPQQQPRPPDGSANFGILQGIKQGPSPAYGSTQQFTASQGVHPQVPATPPAVTGQTTGYIQQQQQQQLPGYRDQQPQVQSAFPGSQSQYAQQPIPQQTVQHFQPVRQQQVAGHHQSPGSQYSAPQQQQYSLAEQKPPAQFSQFSLQPLAQQPEAHLIFPTPLQPSRVQSADAIPSPQQVVVPFATNHQQLGPQPVQVSSQDLTHSTTPSLAQPHLPAQTMVQSPVQPPHVSGQSSVSTVYSTSLSRQKSSLDELLSSSPEDSKKSSIPDPIITPKVLTDQEKQQQKEEAMKTGGIVEKVKDPYENSCLLNKFVSDVEAFGKFVDELSVSILGVSRLDTVWKSIIDSQDHELKKHSIAIARCYPLKNRDPDIMPYDETRVVLSTTKDDYINASWVNDLAPSCPKFVATQAPLGVTLTDFWIMVYELGSEVIVQISSDYETGKNFPVYYPTEKGQQMEQGPIVLTLQSVKYRQLWTERNVYLKHSQTKQGRTVIHLQFKTWPVSGFPDDVQHVCRFISEVHSFYQQQRSLLKPIIVHCGSGIGRTGAFLLIYTGMQEILHGSGMIDIRALAKRMLQKRKNIIHKKEQLKFCYDALLCFAEDFLKKRNILVHHPHFEKKQKIAEPPPQPSHSDDIVLGSVDLQTIQQTVGRLHIHDDKEKAVPSAGDEPDQAAATLPASGKEPDAFAALPDLIQQQPRNSDSGVVGSLSGLQGFVAEDRSSGVASPKTHSRSGSNASMHSLGSLVGSGSSRSSPQHGPSPALSVGGVAAASLSQTLADLQDPKKFTLGKAEQKNASPGTVSTRKGASAGLEAAVDPDDPLSSLDPMWISHKPRQQQSNKN</sequence>
<comment type="caution">
    <text evidence="10">The sequence shown here is derived from an EMBL/GenBank/DDBJ whole genome shotgun (WGS) entry which is preliminary data.</text>
</comment>
<feature type="compositionally biased region" description="Polar residues" evidence="6">
    <location>
        <begin position="1625"/>
        <end position="1645"/>
    </location>
</feature>
<evidence type="ECO:0000256" key="3">
    <source>
        <dbReference type="ARBA" id="ARBA00022490"/>
    </source>
</evidence>
<feature type="region of interest" description="Disordered" evidence="6">
    <location>
        <begin position="861"/>
        <end position="894"/>
    </location>
</feature>
<feature type="compositionally biased region" description="Polar residues" evidence="6">
    <location>
        <begin position="1400"/>
        <end position="1412"/>
    </location>
</feature>
<protein>
    <recommendedName>
        <fullName evidence="12">Protein-tyrosine-phosphatase</fullName>
    </recommendedName>
</protein>
<feature type="compositionally biased region" description="Low complexity" evidence="6">
    <location>
        <begin position="963"/>
        <end position="977"/>
    </location>
</feature>
<dbReference type="InterPro" id="IPR004328">
    <property type="entry name" value="BRO1_dom"/>
</dbReference>
<dbReference type="SMART" id="SM01041">
    <property type="entry name" value="BRO1"/>
    <property type="match status" value="1"/>
</dbReference>
<feature type="region of interest" description="Disordered" evidence="6">
    <location>
        <begin position="1185"/>
        <end position="1573"/>
    </location>
</feature>
<dbReference type="SMART" id="SM00404">
    <property type="entry name" value="PTPc_motif"/>
    <property type="match status" value="1"/>
</dbReference>
<keyword evidence="3" id="KW-0963">Cytoplasm</keyword>
<dbReference type="PRINTS" id="PR00700">
    <property type="entry name" value="PRTYPHPHTASE"/>
</dbReference>
<feature type="compositionally biased region" description="Polar residues" evidence="6">
    <location>
        <begin position="1269"/>
        <end position="1292"/>
    </location>
</feature>
<dbReference type="PROSITE" id="PS50055">
    <property type="entry name" value="TYR_PHOSPHATASE_PTP"/>
    <property type="match status" value="1"/>
</dbReference>
<feature type="compositionally biased region" description="Low complexity" evidence="6">
    <location>
        <begin position="809"/>
        <end position="819"/>
    </location>
</feature>
<feature type="compositionally biased region" description="Polar residues" evidence="6">
    <location>
        <begin position="1464"/>
        <end position="1476"/>
    </location>
</feature>
<dbReference type="GO" id="GO:0045022">
    <property type="term" value="P:early endosome to late endosome transport"/>
    <property type="evidence" value="ECO:0007669"/>
    <property type="project" value="TreeGrafter"/>
</dbReference>
<feature type="region of interest" description="Disordered" evidence="6">
    <location>
        <begin position="780"/>
        <end position="839"/>
    </location>
</feature>
<feature type="compositionally biased region" description="Basic and acidic residues" evidence="6">
    <location>
        <begin position="1713"/>
        <end position="1725"/>
    </location>
</feature>
<dbReference type="OrthoDB" id="10266451at2759"/>
<dbReference type="InterPro" id="IPR000387">
    <property type="entry name" value="Tyr_Pase_dom"/>
</dbReference>
<feature type="compositionally biased region" description="Low complexity" evidence="6">
    <location>
        <begin position="1307"/>
        <end position="1329"/>
    </location>
</feature>
<dbReference type="InterPro" id="IPR029021">
    <property type="entry name" value="Prot-tyrosine_phosphatase-like"/>
</dbReference>
<dbReference type="PANTHER" id="PTHR23030">
    <property type="entry name" value="PCD6 INTERACTING PROTEIN-RELATED"/>
    <property type="match status" value="1"/>
</dbReference>
<dbReference type="Gene3D" id="1.20.140.50">
    <property type="entry name" value="alix/aip1 like domains"/>
    <property type="match status" value="1"/>
</dbReference>
<reference evidence="10 11" key="1">
    <citation type="submission" date="2018-04" db="EMBL/GenBank/DDBJ databases">
        <title>The genome of golden apple snail Pomacea canaliculata provides insight into stress tolerance and invasive adaptation.</title>
        <authorList>
            <person name="Liu C."/>
            <person name="Liu B."/>
            <person name="Ren Y."/>
            <person name="Zhang Y."/>
            <person name="Wang H."/>
            <person name="Li S."/>
            <person name="Jiang F."/>
            <person name="Yin L."/>
            <person name="Zhang G."/>
            <person name="Qian W."/>
            <person name="Fan W."/>
        </authorList>
    </citation>
    <scope>NUCLEOTIDE SEQUENCE [LARGE SCALE GENOMIC DNA]</scope>
    <source>
        <strain evidence="10">SZHN2017</strain>
        <tissue evidence="10">Muscle</tissue>
    </source>
</reference>
<feature type="domain" description="BRO1" evidence="9">
    <location>
        <begin position="8"/>
        <end position="397"/>
    </location>
</feature>
<dbReference type="OMA" id="VPMKVHE"/>
<dbReference type="GO" id="GO:0004725">
    <property type="term" value="F:protein tyrosine phosphatase activity"/>
    <property type="evidence" value="ECO:0007669"/>
    <property type="project" value="InterPro"/>
</dbReference>
<dbReference type="InterPro" id="IPR003595">
    <property type="entry name" value="Tyr_Pase_cat"/>
</dbReference>
<feature type="domain" description="Tyrosine-protein phosphatase" evidence="7">
    <location>
        <begin position="1800"/>
        <end position="2031"/>
    </location>
</feature>
<dbReference type="InterPro" id="IPR016130">
    <property type="entry name" value="Tyr_Pase_AS"/>
</dbReference>
<keyword evidence="11" id="KW-1185">Reference proteome</keyword>
<gene>
    <name evidence="10" type="ORF">C0Q70_00936</name>
</gene>
<feature type="compositionally biased region" description="Low complexity" evidence="6">
    <location>
        <begin position="1665"/>
        <end position="1680"/>
    </location>
</feature>
<feature type="compositionally biased region" description="Polar residues" evidence="6">
    <location>
        <begin position="1350"/>
        <end position="1370"/>
    </location>
</feature>
<dbReference type="GO" id="GO:0032456">
    <property type="term" value="P:endocytic recycling"/>
    <property type="evidence" value="ECO:0007669"/>
    <property type="project" value="TreeGrafter"/>
</dbReference>
<feature type="region of interest" description="Disordered" evidence="6">
    <location>
        <begin position="2215"/>
        <end position="2272"/>
    </location>
</feature>
<feature type="region of interest" description="Disordered" evidence="6">
    <location>
        <begin position="1014"/>
        <end position="1097"/>
    </location>
</feature>
<feature type="compositionally biased region" description="Low complexity" evidence="6">
    <location>
        <begin position="2169"/>
        <end position="2191"/>
    </location>
</feature>
<feature type="compositionally biased region" description="Polar residues" evidence="6">
    <location>
        <begin position="787"/>
        <end position="796"/>
    </location>
</feature>
<feature type="compositionally biased region" description="Polar residues" evidence="6">
    <location>
        <begin position="1185"/>
        <end position="1213"/>
    </location>
</feature>
<dbReference type="Pfam" id="PF13949">
    <property type="entry name" value="ALIX_LYPXL_bnd"/>
    <property type="match status" value="1"/>
</dbReference>
<dbReference type="Proteomes" id="UP000245119">
    <property type="component" value="Linkage Group LG1"/>
</dbReference>
<name>A0A2T7PY28_POMCA</name>
<feature type="region of interest" description="Disordered" evidence="6">
    <location>
        <begin position="2085"/>
        <end position="2109"/>
    </location>
</feature>
<feature type="compositionally biased region" description="Low complexity" evidence="6">
    <location>
        <begin position="1521"/>
        <end position="1538"/>
    </location>
</feature>
<dbReference type="PROSITE" id="PS51180">
    <property type="entry name" value="BRO1"/>
    <property type="match status" value="1"/>
</dbReference>
<comment type="subcellular location">
    <subcellularLocation>
        <location evidence="2">Cytoplasm</location>
    </subcellularLocation>
    <subcellularLocation>
        <location evidence="1">Endosome</location>
    </subcellularLocation>
</comment>
<evidence type="ECO:0000259" key="7">
    <source>
        <dbReference type="PROSITE" id="PS50055"/>
    </source>
</evidence>
<feature type="region of interest" description="Disordered" evidence="6">
    <location>
        <begin position="707"/>
        <end position="738"/>
    </location>
</feature>
<evidence type="ECO:0000256" key="2">
    <source>
        <dbReference type="ARBA" id="ARBA00004496"/>
    </source>
</evidence>
<feature type="region of interest" description="Disordered" evidence="6">
    <location>
        <begin position="1625"/>
        <end position="1725"/>
    </location>
</feature>
<evidence type="ECO:0000313" key="10">
    <source>
        <dbReference type="EMBL" id="PVD38324.1"/>
    </source>
</evidence>
<dbReference type="PROSITE" id="PS50056">
    <property type="entry name" value="TYR_PHOSPHATASE_2"/>
    <property type="match status" value="1"/>
</dbReference>
<feature type="compositionally biased region" description="Low complexity" evidence="6">
    <location>
        <begin position="1550"/>
        <end position="1565"/>
    </location>
</feature>
<feature type="compositionally biased region" description="Low complexity" evidence="6">
    <location>
        <begin position="1490"/>
        <end position="1512"/>
    </location>
</feature>
<dbReference type="Gene3D" id="1.20.120.560">
    <property type="entry name" value="alix/aip1 in complex with the ypdl late domain"/>
    <property type="match status" value="1"/>
</dbReference>
<evidence type="ECO:0000256" key="5">
    <source>
        <dbReference type="SAM" id="Coils"/>
    </source>
</evidence>
<evidence type="ECO:0008006" key="12">
    <source>
        <dbReference type="Google" id="ProtNLM"/>
    </source>
</evidence>
<dbReference type="GO" id="GO:0005768">
    <property type="term" value="C:endosome"/>
    <property type="evidence" value="ECO:0007669"/>
    <property type="project" value="UniProtKB-SubCell"/>
</dbReference>
<feature type="region of interest" description="Disordered" evidence="6">
    <location>
        <begin position="960"/>
        <end position="980"/>
    </location>
</feature>
<dbReference type="GO" id="GO:0043328">
    <property type="term" value="P:protein transport to vacuole involved in ubiquitin-dependent protein catabolic process via the multivesicular body sorting pathway"/>
    <property type="evidence" value="ECO:0007669"/>
    <property type="project" value="TreeGrafter"/>
</dbReference>
<keyword evidence="5" id="KW-0175">Coiled coil</keyword>
<dbReference type="STRING" id="400727.A0A2T7PY28"/>
<evidence type="ECO:0000256" key="6">
    <source>
        <dbReference type="SAM" id="MobiDB-lite"/>
    </source>
</evidence>
<feature type="compositionally biased region" description="Low complexity" evidence="6">
    <location>
        <begin position="1014"/>
        <end position="1095"/>
    </location>
</feature>
<keyword evidence="4" id="KW-0967">Endosome</keyword>
<dbReference type="SUPFAM" id="SSF52799">
    <property type="entry name" value="(Phosphotyrosine protein) phosphatases II"/>
    <property type="match status" value="1"/>
</dbReference>